<evidence type="ECO:0000313" key="2">
    <source>
        <dbReference type="EMBL" id="SFC16234.1"/>
    </source>
</evidence>
<name>A0A1I1GX29_RUMAL</name>
<feature type="transmembrane region" description="Helical" evidence="1">
    <location>
        <begin position="30"/>
        <end position="49"/>
    </location>
</feature>
<dbReference type="AlphaFoldDB" id="A0A1I1GX29"/>
<gene>
    <name evidence="2" type="ORF">SAMN02910406_01254</name>
</gene>
<proteinExistence type="predicted"/>
<accession>A0A1I1GX29</accession>
<dbReference type="RefSeq" id="WP_074960693.1">
    <property type="nucleotide sequence ID" value="NZ_FOKQ01000008.1"/>
</dbReference>
<keyword evidence="1" id="KW-1133">Transmembrane helix</keyword>
<keyword evidence="1" id="KW-0472">Membrane</keyword>
<evidence type="ECO:0000256" key="1">
    <source>
        <dbReference type="SAM" id="Phobius"/>
    </source>
</evidence>
<organism evidence="2 3">
    <name type="scientific">Ruminococcus albus</name>
    <dbReference type="NCBI Taxonomy" id="1264"/>
    <lineage>
        <taxon>Bacteria</taxon>
        <taxon>Bacillati</taxon>
        <taxon>Bacillota</taxon>
        <taxon>Clostridia</taxon>
        <taxon>Eubacteriales</taxon>
        <taxon>Oscillospiraceae</taxon>
        <taxon>Ruminococcus</taxon>
    </lineage>
</organism>
<reference evidence="2 3" key="1">
    <citation type="submission" date="2016-10" db="EMBL/GenBank/DDBJ databases">
        <authorList>
            <person name="de Groot N.N."/>
        </authorList>
    </citation>
    <scope>NUCLEOTIDE SEQUENCE [LARGE SCALE GENOMIC DNA]</scope>
    <source>
        <strain evidence="2 3">AR67</strain>
    </source>
</reference>
<evidence type="ECO:0000313" key="3">
    <source>
        <dbReference type="Proteomes" id="UP000182192"/>
    </source>
</evidence>
<sequence length="62" mass="7238">MKRFIDPIYAYALLLSATICLLLKGHSKVFLIISVVLHVMALIEFYMIFGNMKKRNRKDSDF</sequence>
<protein>
    <submittedName>
        <fullName evidence="2">Uncharacterized protein</fullName>
    </submittedName>
</protein>
<dbReference type="Proteomes" id="UP000182192">
    <property type="component" value="Unassembled WGS sequence"/>
</dbReference>
<dbReference type="EMBL" id="FOKQ01000008">
    <property type="protein sequence ID" value="SFC16234.1"/>
    <property type="molecule type" value="Genomic_DNA"/>
</dbReference>
<keyword evidence="1" id="KW-0812">Transmembrane</keyword>
<feature type="transmembrane region" description="Helical" evidence="1">
    <location>
        <begin position="7"/>
        <end position="24"/>
    </location>
</feature>